<proteinExistence type="predicted"/>
<comment type="caution">
    <text evidence="2">The sequence shown here is derived from an EMBL/GenBank/DDBJ whole genome shotgun (WGS) entry which is preliminary data.</text>
</comment>
<protein>
    <recommendedName>
        <fullName evidence="4">Transmembrane protein</fullName>
    </recommendedName>
</protein>
<evidence type="ECO:0008006" key="4">
    <source>
        <dbReference type="Google" id="ProtNLM"/>
    </source>
</evidence>
<dbReference type="AlphaFoldDB" id="A0A4U7MSB2"/>
<dbReference type="EMBL" id="SULI01000036">
    <property type="protein sequence ID" value="TKZ15859.1"/>
    <property type="molecule type" value="Genomic_DNA"/>
</dbReference>
<accession>A0A4U7MSB2</accession>
<keyword evidence="1" id="KW-0812">Transmembrane</keyword>
<dbReference type="OrthoDB" id="8480762at2"/>
<feature type="transmembrane region" description="Helical" evidence="1">
    <location>
        <begin position="59"/>
        <end position="77"/>
    </location>
</feature>
<gene>
    <name evidence="2" type="ORF">FAP39_16735</name>
</gene>
<dbReference type="Pfam" id="PF19622">
    <property type="entry name" value="DUF6127"/>
    <property type="match status" value="1"/>
</dbReference>
<dbReference type="Proteomes" id="UP000306575">
    <property type="component" value="Unassembled WGS sequence"/>
</dbReference>
<organism evidence="2 3">
    <name type="scientific">Shimia litoralis</name>
    <dbReference type="NCBI Taxonomy" id="420403"/>
    <lineage>
        <taxon>Bacteria</taxon>
        <taxon>Pseudomonadati</taxon>
        <taxon>Pseudomonadota</taxon>
        <taxon>Alphaproteobacteria</taxon>
        <taxon>Rhodobacterales</taxon>
        <taxon>Roseobacteraceae</taxon>
    </lineage>
</organism>
<sequence length="86" mass="9156">MQISPIELEAMLTRAAQQGAKQALADVGLEGKDAALDIRDLRSLLDCVRFVRRTAVQTTVHLITTGLILALLAGIALKLRIFGSGG</sequence>
<evidence type="ECO:0000256" key="1">
    <source>
        <dbReference type="SAM" id="Phobius"/>
    </source>
</evidence>
<reference evidence="2 3" key="1">
    <citation type="submission" date="2019-04" db="EMBL/GenBank/DDBJ databases">
        <title>Genome sequence of Pelagicola litoralis CL-ES2.</title>
        <authorList>
            <person name="Cao J."/>
        </authorList>
    </citation>
    <scope>NUCLEOTIDE SEQUENCE [LARGE SCALE GENOMIC DNA]</scope>
    <source>
        <strain evidence="2 3">CL-ES2</strain>
    </source>
</reference>
<evidence type="ECO:0000313" key="2">
    <source>
        <dbReference type="EMBL" id="TKZ15859.1"/>
    </source>
</evidence>
<dbReference type="InterPro" id="IPR046130">
    <property type="entry name" value="DUF6127"/>
</dbReference>
<keyword evidence="3" id="KW-1185">Reference proteome</keyword>
<name>A0A4U7MSB2_9RHOB</name>
<keyword evidence="1" id="KW-0472">Membrane</keyword>
<keyword evidence="1" id="KW-1133">Transmembrane helix</keyword>
<evidence type="ECO:0000313" key="3">
    <source>
        <dbReference type="Proteomes" id="UP000306575"/>
    </source>
</evidence>